<dbReference type="CDD" id="cd02143">
    <property type="entry name" value="nitroreductase_FeS-like"/>
    <property type="match status" value="1"/>
</dbReference>
<comment type="similarity">
    <text evidence="2">Belongs to the nitroreductase family.</text>
</comment>
<dbReference type="Pfam" id="PF13187">
    <property type="entry name" value="Fer4_9"/>
    <property type="match status" value="1"/>
</dbReference>
<feature type="domain" description="4Fe-4S ferredoxin-type" evidence="9">
    <location>
        <begin position="2"/>
        <end position="31"/>
    </location>
</feature>
<dbReference type="OrthoDB" id="368873at2"/>
<dbReference type="InterPro" id="IPR017896">
    <property type="entry name" value="4Fe4S_Fe-S-bd"/>
</dbReference>
<evidence type="ECO:0000256" key="7">
    <source>
        <dbReference type="ARBA" id="ARBA00023004"/>
    </source>
</evidence>
<dbReference type="SUPFAM" id="SSF54862">
    <property type="entry name" value="4Fe-4S ferredoxins"/>
    <property type="match status" value="1"/>
</dbReference>
<feature type="domain" description="4Fe-4S ferredoxin-type" evidence="9">
    <location>
        <begin position="35"/>
        <end position="65"/>
    </location>
</feature>
<keyword evidence="8" id="KW-0411">Iron-sulfur</keyword>
<gene>
    <name evidence="10" type="ORF">SAMN02745216_01595</name>
</gene>
<dbReference type="InterPro" id="IPR029479">
    <property type="entry name" value="Nitroreductase"/>
</dbReference>
<evidence type="ECO:0000256" key="3">
    <source>
        <dbReference type="ARBA" id="ARBA00022630"/>
    </source>
</evidence>
<dbReference type="EMBL" id="FQZU01000007">
    <property type="protein sequence ID" value="SHJ40599.1"/>
    <property type="molecule type" value="Genomic_DNA"/>
</dbReference>
<dbReference type="GO" id="GO:0046872">
    <property type="term" value="F:metal ion binding"/>
    <property type="evidence" value="ECO:0007669"/>
    <property type="project" value="UniProtKB-KW"/>
</dbReference>
<comment type="cofactor">
    <cofactor evidence="1">
        <name>FMN</name>
        <dbReference type="ChEBI" id="CHEBI:58210"/>
    </cofactor>
</comment>
<evidence type="ECO:0000256" key="2">
    <source>
        <dbReference type="ARBA" id="ARBA00007118"/>
    </source>
</evidence>
<dbReference type="RefSeq" id="WP_073474736.1">
    <property type="nucleotide sequence ID" value="NZ_FQZU01000007.1"/>
</dbReference>
<accession>A0A1M6J1S7</accession>
<evidence type="ECO:0000256" key="6">
    <source>
        <dbReference type="ARBA" id="ARBA00023002"/>
    </source>
</evidence>
<dbReference type="InterPro" id="IPR000415">
    <property type="entry name" value="Nitroreductase-like"/>
</dbReference>
<name>A0A1M6J1S7_9BACT</name>
<keyword evidence="6" id="KW-0560">Oxidoreductase</keyword>
<evidence type="ECO:0000256" key="1">
    <source>
        <dbReference type="ARBA" id="ARBA00001917"/>
    </source>
</evidence>
<dbReference type="AlphaFoldDB" id="A0A1M6J1S7"/>
<dbReference type="Pfam" id="PF00881">
    <property type="entry name" value="Nitroreductase"/>
    <property type="match status" value="1"/>
</dbReference>
<keyword evidence="3" id="KW-0285">Flavoprotein</keyword>
<keyword evidence="4" id="KW-0288">FMN</keyword>
<dbReference type="PANTHER" id="PTHR43673">
    <property type="entry name" value="NAD(P)H NITROREDUCTASE YDGI-RELATED"/>
    <property type="match status" value="1"/>
</dbReference>
<sequence>MPLFTVDPDKCNKDGICAIECPISLIYMPDKDSLPAPIENAEESCIHCGHCVAVCPHGALSLYDMAPEQCPPVNKDWHLSAERAEHFLRARRSVRRYKKEDVPRETIKELIRIASHAQSGHNSQPVNWLVVYEKEKVHELAGLVVDWMKRIVVKDPKLAEMLHMDRLITAWGLGFDVIMRDAPHLVVAYAEAGSRPGPVACHIALTYAELAAHPLGIGTCWAGFFTSAANDWKPLREALNLSGGEEVHGGLMVGVPKFQYHRMPLRNEPKVEWL</sequence>
<dbReference type="Proteomes" id="UP000183994">
    <property type="component" value="Unassembled WGS sequence"/>
</dbReference>
<evidence type="ECO:0000256" key="5">
    <source>
        <dbReference type="ARBA" id="ARBA00022723"/>
    </source>
</evidence>
<evidence type="ECO:0000256" key="8">
    <source>
        <dbReference type="ARBA" id="ARBA00023014"/>
    </source>
</evidence>
<dbReference type="GO" id="GO:0016491">
    <property type="term" value="F:oxidoreductase activity"/>
    <property type="evidence" value="ECO:0007669"/>
    <property type="project" value="UniProtKB-KW"/>
</dbReference>
<proteinExistence type="inferred from homology"/>
<dbReference type="Gene3D" id="3.40.109.10">
    <property type="entry name" value="NADH Oxidase"/>
    <property type="match status" value="1"/>
</dbReference>
<keyword evidence="7" id="KW-0408">Iron</keyword>
<evidence type="ECO:0000259" key="9">
    <source>
        <dbReference type="PROSITE" id="PS51379"/>
    </source>
</evidence>
<dbReference type="PROSITE" id="PS51379">
    <property type="entry name" value="4FE4S_FER_2"/>
    <property type="match status" value="2"/>
</dbReference>
<dbReference type="GO" id="GO:0051536">
    <property type="term" value="F:iron-sulfur cluster binding"/>
    <property type="evidence" value="ECO:0007669"/>
    <property type="project" value="UniProtKB-KW"/>
</dbReference>
<evidence type="ECO:0000313" key="11">
    <source>
        <dbReference type="Proteomes" id="UP000183994"/>
    </source>
</evidence>
<organism evidence="10 11">
    <name type="scientific">Desulfatibacillum alkenivorans DSM 16219</name>
    <dbReference type="NCBI Taxonomy" id="1121393"/>
    <lineage>
        <taxon>Bacteria</taxon>
        <taxon>Pseudomonadati</taxon>
        <taxon>Thermodesulfobacteriota</taxon>
        <taxon>Desulfobacteria</taxon>
        <taxon>Desulfobacterales</taxon>
        <taxon>Desulfatibacillaceae</taxon>
        <taxon>Desulfatibacillum</taxon>
    </lineage>
</organism>
<dbReference type="PANTHER" id="PTHR43673:SF2">
    <property type="entry name" value="NITROREDUCTASE"/>
    <property type="match status" value="1"/>
</dbReference>
<dbReference type="STRING" id="1121393.SAMN02745216_01595"/>
<dbReference type="Gene3D" id="3.30.70.20">
    <property type="match status" value="1"/>
</dbReference>
<dbReference type="SUPFAM" id="SSF55469">
    <property type="entry name" value="FMN-dependent nitroreductase-like"/>
    <property type="match status" value="1"/>
</dbReference>
<evidence type="ECO:0000313" key="10">
    <source>
        <dbReference type="EMBL" id="SHJ40599.1"/>
    </source>
</evidence>
<keyword evidence="11" id="KW-1185">Reference proteome</keyword>
<keyword evidence="5" id="KW-0479">Metal-binding</keyword>
<reference evidence="11" key="1">
    <citation type="submission" date="2016-11" db="EMBL/GenBank/DDBJ databases">
        <authorList>
            <person name="Varghese N."/>
            <person name="Submissions S."/>
        </authorList>
    </citation>
    <scope>NUCLEOTIDE SEQUENCE [LARGE SCALE GENOMIC DNA]</scope>
    <source>
        <strain evidence="11">DSM 16219</strain>
    </source>
</reference>
<dbReference type="PROSITE" id="PS00198">
    <property type="entry name" value="4FE4S_FER_1"/>
    <property type="match status" value="1"/>
</dbReference>
<evidence type="ECO:0000256" key="4">
    <source>
        <dbReference type="ARBA" id="ARBA00022643"/>
    </source>
</evidence>
<protein>
    <submittedName>
        <fullName evidence="10">Nitroreductase</fullName>
    </submittedName>
</protein>
<dbReference type="InterPro" id="IPR017900">
    <property type="entry name" value="4Fe4S_Fe_S_CS"/>
</dbReference>